<dbReference type="InterPro" id="IPR001977">
    <property type="entry name" value="Depp_CoAkinase"/>
</dbReference>
<comment type="similarity">
    <text evidence="1 8">Belongs to the CoaE family.</text>
</comment>
<evidence type="ECO:0000256" key="2">
    <source>
        <dbReference type="ARBA" id="ARBA00022490"/>
    </source>
</evidence>
<evidence type="ECO:0000313" key="11">
    <source>
        <dbReference type="Proteomes" id="UP000254331"/>
    </source>
</evidence>
<organism evidence="10 11">
    <name type="scientific">Proteus vulgaris</name>
    <dbReference type="NCBI Taxonomy" id="585"/>
    <lineage>
        <taxon>Bacteria</taxon>
        <taxon>Pseudomonadati</taxon>
        <taxon>Pseudomonadota</taxon>
        <taxon>Gammaproteobacteria</taxon>
        <taxon>Enterobacterales</taxon>
        <taxon>Morganellaceae</taxon>
        <taxon>Proteus</taxon>
    </lineage>
</organism>
<dbReference type="SUPFAM" id="SSF52540">
    <property type="entry name" value="P-loop containing nucleoside triphosphate hydrolases"/>
    <property type="match status" value="1"/>
</dbReference>
<dbReference type="PROSITE" id="PS51219">
    <property type="entry name" value="DPCK"/>
    <property type="match status" value="1"/>
</dbReference>
<name>A0A379FBF5_PROVU</name>
<keyword evidence="5 8" id="KW-0418">Kinase</keyword>
<dbReference type="UniPathway" id="UPA00241">
    <property type="reaction ID" value="UER00356"/>
</dbReference>
<evidence type="ECO:0000256" key="9">
    <source>
        <dbReference type="NCBIfam" id="TIGR00152"/>
    </source>
</evidence>
<evidence type="ECO:0000256" key="4">
    <source>
        <dbReference type="ARBA" id="ARBA00022741"/>
    </source>
</evidence>
<evidence type="ECO:0000256" key="1">
    <source>
        <dbReference type="ARBA" id="ARBA00009018"/>
    </source>
</evidence>
<dbReference type="Proteomes" id="UP000254331">
    <property type="component" value="Unassembled WGS sequence"/>
</dbReference>
<evidence type="ECO:0000313" key="10">
    <source>
        <dbReference type="EMBL" id="SUC16938.1"/>
    </source>
</evidence>
<dbReference type="AlphaFoldDB" id="A0A379FBF5"/>
<comment type="function">
    <text evidence="8">Catalyzes the phosphorylation of the 3'-hydroxyl group of dephosphocoenzyme A to form coenzyme A.</text>
</comment>
<dbReference type="GO" id="GO:0015937">
    <property type="term" value="P:coenzyme A biosynthetic process"/>
    <property type="evidence" value="ECO:0007669"/>
    <property type="project" value="UniProtKB-UniRule"/>
</dbReference>
<dbReference type="NCBIfam" id="TIGR00152">
    <property type="entry name" value="dephospho-CoA kinase"/>
    <property type="match status" value="1"/>
</dbReference>
<keyword evidence="7 8" id="KW-0173">Coenzyme A biosynthesis</keyword>
<dbReference type="EMBL" id="UGTW01000001">
    <property type="protein sequence ID" value="SUC16938.1"/>
    <property type="molecule type" value="Genomic_DNA"/>
</dbReference>
<dbReference type="OrthoDB" id="9812943at2"/>
<dbReference type="Gene3D" id="3.40.50.300">
    <property type="entry name" value="P-loop containing nucleotide triphosphate hydrolases"/>
    <property type="match status" value="1"/>
</dbReference>
<evidence type="ECO:0000256" key="6">
    <source>
        <dbReference type="ARBA" id="ARBA00022840"/>
    </source>
</evidence>
<evidence type="ECO:0000256" key="8">
    <source>
        <dbReference type="HAMAP-Rule" id="MF_00376"/>
    </source>
</evidence>
<dbReference type="GO" id="GO:0005737">
    <property type="term" value="C:cytoplasm"/>
    <property type="evidence" value="ECO:0007669"/>
    <property type="project" value="UniProtKB-SubCell"/>
</dbReference>
<gene>
    <name evidence="8 10" type="primary">coaE</name>
    <name evidence="10" type="ORF">NCTC10376_02855</name>
</gene>
<comment type="pathway">
    <text evidence="8">Cofactor biosynthesis; coenzyme A biosynthesis; CoA from (R)-pantothenate: step 5/5.</text>
</comment>
<comment type="catalytic activity">
    <reaction evidence="8">
        <text>3'-dephospho-CoA + ATP = ADP + CoA + H(+)</text>
        <dbReference type="Rhea" id="RHEA:18245"/>
        <dbReference type="ChEBI" id="CHEBI:15378"/>
        <dbReference type="ChEBI" id="CHEBI:30616"/>
        <dbReference type="ChEBI" id="CHEBI:57287"/>
        <dbReference type="ChEBI" id="CHEBI:57328"/>
        <dbReference type="ChEBI" id="CHEBI:456216"/>
        <dbReference type="EC" id="2.7.1.24"/>
    </reaction>
</comment>
<dbReference type="Pfam" id="PF01121">
    <property type="entry name" value="CoaE"/>
    <property type="match status" value="1"/>
</dbReference>
<dbReference type="GO" id="GO:0004140">
    <property type="term" value="F:dephospho-CoA kinase activity"/>
    <property type="evidence" value="ECO:0007669"/>
    <property type="project" value="UniProtKB-UniRule"/>
</dbReference>
<reference evidence="10 11" key="1">
    <citation type="submission" date="2018-06" db="EMBL/GenBank/DDBJ databases">
        <authorList>
            <consortium name="Pathogen Informatics"/>
            <person name="Doyle S."/>
        </authorList>
    </citation>
    <scope>NUCLEOTIDE SEQUENCE [LARGE SCALE GENOMIC DNA]</scope>
    <source>
        <strain evidence="10 11">NCTC10376</strain>
    </source>
</reference>
<dbReference type="GeneID" id="93393495"/>
<evidence type="ECO:0000256" key="3">
    <source>
        <dbReference type="ARBA" id="ARBA00022679"/>
    </source>
</evidence>
<keyword evidence="4 8" id="KW-0547">Nucleotide-binding</keyword>
<dbReference type="InterPro" id="IPR027417">
    <property type="entry name" value="P-loop_NTPase"/>
</dbReference>
<keyword evidence="3 8" id="KW-0808">Transferase</keyword>
<keyword evidence="2 8" id="KW-0963">Cytoplasm</keyword>
<evidence type="ECO:0000256" key="7">
    <source>
        <dbReference type="ARBA" id="ARBA00022993"/>
    </source>
</evidence>
<feature type="binding site" evidence="8">
    <location>
        <begin position="12"/>
        <end position="17"/>
    </location>
    <ligand>
        <name>ATP</name>
        <dbReference type="ChEBI" id="CHEBI:30616"/>
    </ligand>
</feature>
<evidence type="ECO:0000256" key="5">
    <source>
        <dbReference type="ARBA" id="ARBA00022777"/>
    </source>
</evidence>
<accession>A0A379FBF5</accession>
<dbReference type="PANTHER" id="PTHR10695:SF46">
    <property type="entry name" value="BIFUNCTIONAL COENZYME A SYNTHASE-RELATED"/>
    <property type="match status" value="1"/>
</dbReference>
<dbReference type="HAMAP" id="MF_00376">
    <property type="entry name" value="Dephospho_CoA_kinase"/>
    <property type="match status" value="1"/>
</dbReference>
<dbReference type="RefSeq" id="WP_036934951.1">
    <property type="nucleotide sequence ID" value="NZ_CABMNT010000001.1"/>
</dbReference>
<sequence>MAYTVALTGGIGSGKTTIANAFASLGVPLVDADVIARLVVEPHSFGLNALHQHFGDSILLPDGSLNRAHLRQIIFQNDEEKTWVNNLLHPLIQQETQRQIQQIKTPYFIWVVPLLIENKLTHLASRVLVVDVTQEEQIARTMKRDGVSREQVLNILKAQAQRQERLAVADDIIENHDNSQNIIGKVKQLHQHYLELAQQALQDNCHE</sequence>
<dbReference type="FunFam" id="3.40.50.300:FF:000518">
    <property type="entry name" value="Dephospho-CoA kinase"/>
    <property type="match status" value="1"/>
</dbReference>
<proteinExistence type="inferred from homology"/>
<dbReference type="CDD" id="cd02022">
    <property type="entry name" value="DPCK"/>
    <property type="match status" value="1"/>
</dbReference>
<comment type="subcellular location">
    <subcellularLocation>
        <location evidence="8">Cytoplasm</location>
    </subcellularLocation>
</comment>
<dbReference type="GO" id="GO:0005524">
    <property type="term" value="F:ATP binding"/>
    <property type="evidence" value="ECO:0007669"/>
    <property type="project" value="UniProtKB-UniRule"/>
</dbReference>
<dbReference type="PANTHER" id="PTHR10695">
    <property type="entry name" value="DEPHOSPHO-COA KINASE-RELATED"/>
    <property type="match status" value="1"/>
</dbReference>
<protein>
    <recommendedName>
        <fullName evidence="8 9">Dephospho-CoA kinase</fullName>
        <ecNumber evidence="8 9">2.7.1.24</ecNumber>
    </recommendedName>
    <alternativeName>
        <fullName evidence="8">Dephosphocoenzyme A kinase</fullName>
    </alternativeName>
</protein>
<keyword evidence="6 8" id="KW-0067">ATP-binding</keyword>
<dbReference type="EC" id="2.7.1.24" evidence="8 9"/>